<dbReference type="EMBL" id="CP002209">
    <property type="protein sequence ID" value="ADN76955.1"/>
    <property type="molecule type" value="Genomic_DNA"/>
</dbReference>
<keyword evidence="2" id="KW-1185">Reference proteome</keyword>
<sequence>MTPIVRSIEPQQVQSPVESTLSLWQLRFLLRKLCLKRGEHVLLMGTHALGIVEMLAMAVGQTGQVTVLTEPGVSDIERQSLQRDLTLLPQVKVVAPGPSADLQQCDAIAILPERLTEPYEPLMDQSWRRLGNGGRLMLTLPKGEGEQLNSAIACANQKGFVTRYRRNCDKHCAWVGVKYVAKW</sequence>
<dbReference type="HOGENOM" id="CLU_1473098_0_0_6"/>
<name>E1SRN4_FERBD</name>
<accession>E1SRN4</accession>
<gene>
    <name evidence="1" type="ordered locus">Fbal_2753</name>
</gene>
<dbReference type="OrthoDB" id="6398501at2"/>
<dbReference type="AlphaFoldDB" id="E1SRN4"/>
<reference evidence="1 2" key="1">
    <citation type="journal article" date="2010" name="Stand. Genomic Sci.">
        <title>Complete genome sequence of Ferrimonas balearica type strain (PAT).</title>
        <authorList>
            <person name="Nolan M."/>
            <person name="Sikorski J."/>
            <person name="Davenport K."/>
            <person name="Lucas S."/>
            <person name="Glavina Del Rio T."/>
            <person name="Tice H."/>
            <person name="Cheng J."/>
            <person name="Goodwin L."/>
            <person name="Pitluck S."/>
            <person name="Liolios K."/>
            <person name="Ivanova N."/>
            <person name="Mavromatis K."/>
            <person name="Ovchinnikova G."/>
            <person name="Pati A."/>
            <person name="Chen A."/>
            <person name="Palaniappan K."/>
            <person name="Land M."/>
            <person name="Hauser L."/>
            <person name="Chang Y."/>
            <person name="Jeffries C."/>
            <person name="Tapia R."/>
            <person name="Brettin T."/>
            <person name="Detter J."/>
            <person name="Han C."/>
            <person name="Yasawong M."/>
            <person name="Rohde M."/>
            <person name="Tindall B."/>
            <person name="Goker M."/>
            <person name="Woyke T."/>
            <person name="Bristow J."/>
            <person name="Eisen J."/>
            <person name="Markowitz V."/>
            <person name="Hugenholtz P."/>
            <person name="Kyrpides N."/>
            <person name="Klenk H."/>
            <person name="Lapidus A."/>
        </authorList>
    </citation>
    <scope>NUCLEOTIDE SEQUENCE [LARGE SCALE GENOMIC DNA]</scope>
    <source>
        <strain evidence="2">DSM 9799 / CCM 4581 / KCTC 23876 / PAT</strain>
    </source>
</reference>
<organism evidence="1 2">
    <name type="scientific">Ferrimonas balearica (strain DSM 9799 / CCM 4581 / KCTC 23876 / PAT)</name>
    <dbReference type="NCBI Taxonomy" id="550540"/>
    <lineage>
        <taxon>Bacteria</taxon>
        <taxon>Pseudomonadati</taxon>
        <taxon>Pseudomonadota</taxon>
        <taxon>Gammaproteobacteria</taxon>
        <taxon>Alteromonadales</taxon>
        <taxon>Ferrimonadaceae</taxon>
        <taxon>Ferrimonas</taxon>
    </lineage>
</organism>
<proteinExistence type="predicted"/>
<dbReference type="GeneID" id="67182977"/>
<evidence type="ECO:0000313" key="2">
    <source>
        <dbReference type="Proteomes" id="UP000006683"/>
    </source>
</evidence>
<dbReference type="RefSeq" id="WP_013346261.1">
    <property type="nucleotide sequence ID" value="NC_014541.1"/>
</dbReference>
<evidence type="ECO:0000313" key="1">
    <source>
        <dbReference type="EMBL" id="ADN76955.1"/>
    </source>
</evidence>
<dbReference type="eggNOG" id="COG2242">
    <property type="taxonomic scope" value="Bacteria"/>
</dbReference>
<dbReference type="Proteomes" id="UP000006683">
    <property type="component" value="Chromosome"/>
</dbReference>
<protein>
    <submittedName>
        <fullName evidence="1">Uncharacterized protein</fullName>
    </submittedName>
</protein>
<dbReference type="KEGG" id="fbl:Fbal_2753"/>